<feature type="non-terminal residue" evidence="1">
    <location>
        <position position="185"/>
    </location>
</feature>
<organism evidence="1 2">
    <name type="scientific">Candidatus Thiomargarita nelsonii</name>
    <dbReference type="NCBI Taxonomy" id="1003181"/>
    <lineage>
        <taxon>Bacteria</taxon>
        <taxon>Pseudomonadati</taxon>
        <taxon>Pseudomonadota</taxon>
        <taxon>Gammaproteobacteria</taxon>
        <taxon>Thiotrichales</taxon>
        <taxon>Thiotrichaceae</taxon>
        <taxon>Thiomargarita</taxon>
    </lineage>
</organism>
<keyword evidence="2" id="KW-1185">Reference proteome</keyword>
<dbReference type="Gene3D" id="3.30.70.1430">
    <property type="entry name" value="Multidrug efflux transporter AcrB pore domain"/>
    <property type="match status" value="1"/>
</dbReference>
<dbReference type="AlphaFoldDB" id="A0A176S0C6"/>
<dbReference type="GO" id="GO:0005886">
    <property type="term" value="C:plasma membrane"/>
    <property type="evidence" value="ECO:0007669"/>
    <property type="project" value="TreeGrafter"/>
</dbReference>
<evidence type="ECO:0000313" key="2">
    <source>
        <dbReference type="Proteomes" id="UP000076962"/>
    </source>
</evidence>
<dbReference type="PANTHER" id="PTHR32063">
    <property type="match status" value="1"/>
</dbReference>
<dbReference type="PANTHER" id="PTHR32063:SF0">
    <property type="entry name" value="SWARMING MOTILITY PROTEIN SWRC"/>
    <property type="match status" value="1"/>
</dbReference>
<reference evidence="1 2" key="1">
    <citation type="submission" date="2016-05" db="EMBL/GenBank/DDBJ databases">
        <title>Single-cell genome of chain-forming Candidatus Thiomargarita nelsonii and comparison to other large sulfur-oxidizing bacteria.</title>
        <authorList>
            <person name="Winkel M."/>
            <person name="Salman V."/>
            <person name="Woyke T."/>
            <person name="Schulz-Vogt H."/>
            <person name="Richter M."/>
            <person name="Flood B."/>
            <person name="Bailey J."/>
            <person name="Amann R."/>
            <person name="Mussmann M."/>
        </authorList>
    </citation>
    <scope>NUCLEOTIDE SEQUENCE [LARGE SCALE GENOMIC DNA]</scope>
    <source>
        <strain evidence="1 2">THI036</strain>
    </source>
</reference>
<comment type="caution">
    <text evidence="1">The sequence shown here is derived from an EMBL/GenBank/DDBJ whole genome shotgun (WGS) entry which is preliminary data.</text>
</comment>
<dbReference type="Pfam" id="PF00873">
    <property type="entry name" value="ACR_tran"/>
    <property type="match status" value="1"/>
</dbReference>
<gene>
    <name evidence="1" type="ORF">THIOM_002759</name>
</gene>
<proteinExistence type="predicted"/>
<accession>A0A176S0C6</accession>
<evidence type="ECO:0000313" key="1">
    <source>
        <dbReference type="EMBL" id="OAD21470.1"/>
    </source>
</evidence>
<dbReference type="EMBL" id="LUTY01001606">
    <property type="protein sequence ID" value="OAD21470.1"/>
    <property type="molecule type" value="Genomic_DNA"/>
</dbReference>
<protein>
    <submittedName>
        <fullName evidence="1">Multidrug resistance protein</fullName>
    </submittedName>
</protein>
<dbReference type="Proteomes" id="UP000076962">
    <property type="component" value="Unassembled WGS sequence"/>
</dbReference>
<dbReference type="SUPFAM" id="SSF82693">
    <property type="entry name" value="Multidrug efflux transporter AcrB pore domain, PN1, PN2, PC1 and PC2 subdomains"/>
    <property type="match status" value="1"/>
</dbReference>
<dbReference type="Gene3D" id="1.20.1640.10">
    <property type="entry name" value="Multidrug efflux transporter AcrB transmembrane domain"/>
    <property type="match status" value="1"/>
</dbReference>
<name>A0A176S0C6_9GAMM</name>
<dbReference type="GO" id="GO:0042910">
    <property type="term" value="F:xenobiotic transmembrane transporter activity"/>
    <property type="evidence" value="ECO:0007669"/>
    <property type="project" value="TreeGrafter"/>
</dbReference>
<dbReference type="InterPro" id="IPR001036">
    <property type="entry name" value="Acrflvin-R"/>
</dbReference>
<sequence length="185" mass="20391">MTAIVDVAIRNNRSVILILLFILIAGTLAYREIPKESDPDIAIPMLYISMTHEGISPEDAERLLVRPMEKELRTIEGVKEMTAIASEGDASVTLEFDAGFDSNKALRDVLQKVDIAKAELPDDSDEPSVHEINLSLFPILVITLAGDVPERTLLSLARQLKDALESVPEVLKVNIGGEREEVVEF</sequence>
<dbReference type="Gene3D" id="3.30.70.1320">
    <property type="entry name" value="Multidrug efflux transporter AcrB pore domain like"/>
    <property type="match status" value="1"/>
</dbReference>
<dbReference type="PATRIC" id="fig|1003181.4.peg.3774"/>